<comment type="caution">
    <text evidence="1">The sequence shown here is derived from an EMBL/GenBank/DDBJ whole genome shotgun (WGS) entry which is preliminary data.</text>
</comment>
<name>A0A3L8PYA1_9GAMM</name>
<organism evidence="1 2">
    <name type="scientific">Parashewanella curva</name>
    <dbReference type="NCBI Taxonomy" id="2338552"/>
    <lineage>
        <taxon>Bacteria</taxon>
        <taxon>Pseudomonadati</taxon>
        <taxon>Pseudomonadota</taxon>
        <taxon>Gammaproteobacteria</taxon>
        <taxon>Alteromonadales</taxon>
        <taxon>Shewanellaceae</taxon>
        <taxon>Parashewanella</taxon>
    </lineage>
</organism>
<dbReference type="Proteomes" id="UP000281474">
    <property type="component" value="Unassembled WGS sequence"/>
</dbReference>
<proteinExistence type="predicted"/>
<dbReference type="AlphaFoldDB" id="A0A3L8PYA1"/>
<keyword evidence="2" id="KW-1185">Reference proteome</keyword>
<reference evidence="1 2" key="1">
    <citation type="submission" date="2018-09" db="EMBL/GenBank/DDBJ databases">
        <title>Phylogeny of the Shewanellaceae, and recommendation for two new genera, Pseudoshewanella and Parashewanella.</title>
        <authorList>
            <person name="Wang G."/>
        </authorList>
    </citation>
    <scope>NUCLEOTIDE SEQUENCE [LARGE SCALE GENOMIC DNA]</scope>
    <source>
        <strain evidence="1 2">C51</strain>
    </source>
</reference>
<gene>
    <name evidence="1" type="ORF">D5018_14110</name>
</gene>
<evidence type="ECO:0000313" key="1">
    <source>
        <dbReference type="EMBL" id="RLV59022.1"/>
    </source>
</evidence>
<accession>A0A3L8PYA1</accession>
<sequence length="153" mass="17500">MQVNRLFGLLGMLDLLCCCLPVRSVSETESTHSIGKQTVSEKEKIERQRLLFTPQYQQLIQYAEGHEKLSNKLLTLSEADVTAMDRAIYQRDWNSPELKRADAEHIVILLYLKGQLAPTLFMHVLLIVKNFQQFGCSKIKTECNYSAHLTQSA</sequence>
<protein>
    <submittedName>
        <fullName evidence="1">Uncharacterized protein</fullName>
    </submittedName>
</protein>
<dbReference type="RefSeq" id="WP_121839643.1">
    <property type="nucleotide sequence ID" value="NZ_ML014795.1"/>
</dbReference>
<evidence type="ECO:0000313" key="2">
    <source>
        <dbReference type="Proteomes" id="UP000281474"/>
    </source>
</evidence>
<dbReference type="EMBL" id="QZEI01000046">
    <property type="protein sequence ID" value="RLV59022.1"/>
    <property type="molecule type" value="Genomic_DNA"/>
</dbReference>